<accession>A0A4Z1E729</accession>
<gene>
    <name evidence="1" type="ORF">SERN_1501</name>
</gene>
<dbReference type="EMBL" id="RHPJ01000002">
    <property type="protein sequence ID" value="TGO05497.1"/>
    <property type="molecule type" value="Genomic_DNA"/>
</dbReference>
<reference evidence="1 2" key="1">
    <citation type="submission" date="2018-11" db="EMBL/GenBank/DDBJ databases">
        <title>Complete genome sequencing of the Actinobacteria Serinibacter sp. K3-2.</title>
        <authorList>
            <person name="Rakitin A.L."/>
            <person name="Beletsky A.V."/>
            <person name="Mardanov A.V."/>
            <person name="Ravin N.V."/>
            <person name="Gromova A.S."/>
            <person name="Filippova S.N."/>
            <person name="Gal'Chenko V.F."/>
        </authorList>
    </citation>
    <scope>NUCLEOTIDE SEQUENCE [LARGE SCALE GENOMIC DNA]</scope>
    <source>
        <strain evidence="1 2">K3-2</strain>
    </source>
</reference>
<dbReference type="Proteomes" id="UP000297318">
    <property type="component" value="Unassembled WGS sequence"/>
</dbReference>
<proteinExistence type="predicted"/>
<comment type="caution">
    <text evidence="1">The sequence shown here is derived from an EMBL/GenBank/DDBJ whole genome shotgun (WGS) entry which is preliminary data.</text>
</comment>
<sequence length="57" mass="6557">MSTTWTDPREQIEISVMMANGRLAPRWFATREEAEAWARPEEGERVVESNAVCSCDR</sequence>
<keyword evidence="2" id="KW-1185">Reference proteome</keyword>
<evidence type="ECO:0000313" key="1">
    <source>
        <dbReference type="EMBL" id="TGO05497.1"/>
    </source>
</evidence>
<name>A0A4Z1E729_9MICO</name>
<organism evidence="1 2">
    <name type="scientific">Serinibacter arcticus</name>
    <dbReference type="NCBI Taxonomy" id="1655435"/>
    <lineage>
        <taxon>Bacteria</taxon>
        <taxon>Bacillati</taxon>
        <taxon>Actinomycetota</taxon>
        <taxon>Actinomycetes</taxon>
        <taxon>Micrococcales</taxon>
        <taxon>Beutenbergiaceae</taxon>
        <taxon>Serinibacter</taxon>
    </lineage>
</organism>
<dbReference type="RefSeq" id="WP_199241539.1">
    <property type="nucleotide sequence ID" value="NZ_RHPJ01000002.1"/>
</dbReference>
<evidence type="ECO:0000313" key="2">
    <source>
        <dbReference type="Proteomes" id="UP000297318"/>
    </source>
</evidence>
<dbReference type="AlphaFoldDB" id="A0A4Z1E729"/>
<protein>
    <submittedName>
        <fullName evidence="1">Uncharacterized protein</fullName>
    </submittedName>
</protein>